<organism evidence="1 2">
    <name type="scientific">Dentiscutata erythropus</name>
    <dbReference type="NCBI Taxonomy" id="1348616"/>
    <lineage>
        <taxon>Eukaryota</taxon>
        <taxon>Fungi</taxon>
        <taxon>Fungi incertae sedis</taxon>
        <taxon>Mucoromycota</taxon>
        <taxon>Glomeromycotina</taxon>
        <taxon>Glomeromycetes</taxon>
        <taxon>Diversisporales</taxon>
        <taxon>Gigasporaceae</taxon>
        <taxon>Dentiscutata</taxon>
    </lineage>
</organism>
<dbReference type="EMBL" id="CAJVPY010027316">
    <property type="protein sequence ID" value="CAG8791012.1"/>
    <property type="molecule type" value="Genomic_DNA"/>
</dbReference>
<evidence type="ECO:0000313" key="1">
    <source>
        <dbReference type="EMBL" id="CAG8791012.1"/>
    </source>
</evidence>
<evidence type="ECO:0000313" key="2">
    <source>
        <dbReference type="Proteomes" id="UP000789405"/>
    </source>
</evidence>
<name>A0A9N9JP81_9GLOM</name>
<keyword evidence="2" id="KW-1185">Reference proteome</keyword>
<comment type="caution">
    <text evidence="1">The sequence shown here is derived from an EMBL/GenBank/DDBJ whole genome shotgun (WGS) entry which is preliminary data.</text>
</comment>
<dbReference type="Proteomes" id="UP000789405">
    <property type="component" value="Unassembled WGS sequence"/>
</dbReference>
<sequence>LKEKYLEFIRVNNDDDIGSNYLISSSLKRWVKENTNSKGNSNIVMVVMNAIENLYFLPFKLLLSNYSNYNDGFIGEK</sequence>
<feature type="non-terminal residue" evidence="1">
    <location>
        <position position="77"/>
    </location>
</feature>
<feature type="non-terminal residue" evidence="1">
    <location>
        <position position="1"/>
    </location>
</feature>
<reference evidence="1" key="1">
    <citation type="submission" date="2021-06" db="EMBL/GenBank/DDBJ databases">
        <authorList>
            <person name="Kallberg Y."/>
            <person name="Tangrot J."/>
            <person name="Rosling A."/>
        </authorList>
    </citation>
    <scope>NUCLEOTIDE SEQUENCE</scope>
    <source>
        <strain evidence="1">MA453B</strain>
    </source>
</reference>
<accession>A0A9N9JP81</accession>
<dbReference type="AlphaFoldDB" id="A0A9N9JP81"/>
<proteinExistence type="predicted"/>
<gene>
    <name evidence="1" type="ORF">DERYTH_LOCUS21433</name>
</gene>
<protein>
    <submittedName>
        <fullName evidence="1">16364_t:CDS:1</fullName>
    </submittedName>
</protein>